<dbReference type="Proteomes" id="UP001229421">
    <property type="component" value="Unassembled WGS sequence"/>
</dbReference>
<dbReference type="EMBL" id="JAUHHV010000004">
    <property type="protein sequence ID" value="KAK1426426.1"/>
    <property type="molecule type" value="Genomic_DNA"/>
</dbReference>
<reference evidence="2" key="1">
    <citation type="journal article" date="2023" name="bioRxiv">
        <title>Improved chromosome-level genome assembly for marigold (Tagetes erecta).</title>
        <authorList>
            <person name="Jiang F."/>
            <person name="Yuan L."/>
            <person name="Wang S."/>
            <person name="Wang H."/>
            <person name="Xu D."/>
            <person name="Wang A."/>
            <person name="Fan W."/>
        </authorList>
    </citation>
    <scope>NUCLEOTIDE SEQUENCE</scope>
    <source>
        <strain evidence="2">WSJ</strain>
        <tissue evidence="2">Leaf</tissue>
    </source>
</reference>
<feature type="transmembrane region" description="Helical" evidence="1">
    <location>
        <begin position="5"/>
        <end position="22"/>
    </location>
</feature>
<organism evidence="2 3">
    <name type="scientific">Tagetes erecta</name>
    <name type="common">African marigold</name>
    <dbReference type="NCBI Taxonomy" id="13708"/>
    <lineage>
        <taxon>Eukaryota</taxon>
        <taxon>Viridiplantae</taxon>
        <taxon>Streptophyta</taxon>
        <taxon>Embryophyta</taxon>
        <taxon>Tracheophyta</taxon>
        <taxon>Spermatophyta</taxon>
        <taxon>Magnoliopsida</taxon>
        <taxon>eudicotyledons</taxon>
        <taxon>Gunneridae</taxon>
        <taxon>Pentapetalae</taxon>
        <taxon>asterids</taxon>
        <taxon>campanulids</taxon>
        <taxon>Asterales</taxon>
        <taxon>Asteraceae</taxon>
        <taxon>Asteroideae</taxon>
        <taxon>Heliantheae alliance</taxon>
        <taxon>Tageteae</taxon>
        <taxon>Tagetes</taxon>
    </lineage>
</organism>
<gene>
    <name evidence="2" type="ORF">QVD17_15097</name>
</gene>
<proteinExistence type="predicted"/>
<keyword evidence="1" id="KW-0472">Membrane</keyword>
<protein>
    <submittedName>
        <fullName evidence="2">Uncharacterized protein</fullName>
    </submittedName>
</protein>
<comment type="caution">
    <text evidence="2">The sequence shown here is derived from an EMBL/GenBank/DDBJ whole genome shotgun (WGS) entry which is preliminary data.</text>
</comment>
<keyword evidence="1" id="KW-1133">Transmembrane helix</keyword>
<evidence type="ECO:0000256" key="1">
    <source>
        <dbReference type="SAM" id="Phobius"/>
    </source>
</evidence>
<accession>A0AAD8KSQ0</accession>
<evidence type="ECO:0000313" key="2">
    <source>
        <dbReference type="EMBL" id="KAK1426426.1"/>
    </source>
</evidence>
<name>A0AAD8KSQ0_TARER</name>
<dbReference type="AlphaFoldDB" id="A0AAD8KSQ0"/>
<keyword evidence="3" id="KW-1185">Reference proteome</keyword>
<evidence type="ECO:0000313" key="3">
    <source>
        <dbReference type="Proteomes" id="UP001229421"/>
    </source>
</evidence>
<keyword evidence="1" id="KW-0812">Transmembrane</keyword>
<sequence length="106" mass="12054">MHICALEVVVCVLIMILLKPFAFQVKQFVDNIFIFSLAVCFIFFKQAEIVDDGLKGLNWLKNCWIDHILSLVIRATPTVAFMPGRTSSWQEQTVGSKVRTSLHPET</sequence>